<keyword evidence="2" id="KW-1185">Reference proteome</keyword>
<dbReference type="Proteomes" id="UP001184833">
    <property type="component" value="Unassembled WGS sequence"/>
</dbReference>
<evidence type="ECO:0000313" key="2">
    <source>
        <dbReference type="Proteomes" id="UP001184833"/>
    </source>
</evidence>
<sequence length="261" mass="30580">MTVIKNFLLFITFFTTKLIFAQNEVLDKYPYGQDFYVGGVNQLNKEMVKVVKEKKLLPCEKSEERYNVQILVHENSTIHYVKDFDTVEIQKNKCAFDFSRKIIPRLKNWMPAKVNGKSIGAIAKIEINPFYLVNSKEDPSKNEKKGPTFKKGIKAFGFEVKSIFERFIKKNEDKGVLLTFVVNENGEMEDFKIEGDFFDYEKKEIINSLSKIKGKWNPATFNNIPIRAKVSQPIFQQFDLQIESEEQNKIMDQNFHNNIYR</sequence>
<reference evidence="1" key="1">
    <citation type="submission" date="2023-07" db="EMBL/GenBank/DDBJ databases">
        <title>Sorghum-associated microbial communities from plants grown in Nebraska, USA.</title>
        <authorList>
            <person name="Schachtman D."/>
        </authorList>
    </citation>
    <scope>NUCLEOTIDE SEQUENCE</scope>
    <source>
        <strain evidence="1">DS2329</strain>
    </source>
</reference>
<dbReference type="EMBL" id="JAVDQX010000006">
    <property type="protein sequence ID" value="MDR6461068.1"/>
    <property type="molecule type" value="Genomic_DNA"/>
</dbReference>
<accession>A0ACC6JDY4</accession>
<comment type="caution">
    <text evidence="1">The sequence shown here is derived from an EMBL/GenBank/DDBJ whole genome shotgun (WGS) entry which is preliminary data.</text>
</comment>
<organism evidence="1 2">
    <name type="scientific">Chryseobacterium vietnamense</name>
    <dbReference type="NCBI Taxonomy" id="866785"/>
    <lineage>
        <taxon>Bacteria</taxon>
        <taxon>Pseudomonadati</taxon>
        <taxon>Bacteroidota</taxon>
        <taxon>Flavobacteriia</taxon>
        <taxon>Flavobacteriales</taxon>
        <taxon>Weeksellaceae</taxon>
        <taxon>Chryseobacterium group</taxon>
        <taxon>Chryseobacterium</taxon>
    </lineage>
</organism>
<gene>
    <name evidence="1" type="ORF">J2786_004219</name>
</gene>
<protein>
    <submittedName>
        <fullName evidence="1">Uncharacterized protein</fullName>
    </submittedName>
</protein>
<name>A0ACC6JDY4_9FLAO</name>
<proteinExistence type="predicted"/>
<evidence type="ECO:0000313" key="1">
    <source>
        <dbReference type="EMBL" id="MDR6461068.1"/>
    </source>
</evidence>